<dbReference type="Proteomes" id="UP000671119">
    <property type="component" value="Unassembled WGS sequence"/>
</dbReference>
<gene>
    <name evidence="1" type="ORF">J8J21_21030</name>
</gene>
<sequence>VGFGSGAPLPQFWRSAGAINSSVANDFKHGSATNYAFYDGVNNFSDFARGGELYFDREGATQTNKYYGDENFALLNSEKPDQIRGLDTIY</sequence>
<evidence type="ECO:0000313" key="2">
    <source>
        <dbReference type="Proteomes" id="UP000671119"/>
    </source>
</evidence>
<accession>A0ABD4Q4I7</accession>
<dbReference type="EMBL" id="JAGIZI010000223">
    <property type="protein sequence ID" value="MBP0685530.1"/>
    <property type="molecule type" value="Genomic_DNA"/>
</dbReference>
<organism evidence="1 2">
    <name type="scientific">Mycobacterium tuberculosis</name>
    <dbReference type="NCBI Taxonomy" id="1773"/>
    <lineage>
        <taxon>Bacteria</taxon>
        <taxon>Bacillati</taxon>
        <taxon>Actinomycetota</taxon>
        <taxon>Actinomycetes</taxon>
        <taxon>Mycobacteriales</taxon>
        <taxon>Mycobacteriaceae</taxon>
        <taxon>Mycobacterium</taxon>
        <taxon>Mycobacterium tuberculosis complex</taxon>
    </lineage>
</organism>
<evidence type="ECO:0000313" key="1">
    <source>
        <dbReference type="EMBL" id="MBP0685530.1"/>
    </source>
</evidence>
<protein>
    <submittedName>
        <fullName evidence="1">Uncharacterized protein</fullName>
    </submittedName>
</protein>
<feature type="non-terminal residue" evidence="1">
    <location>
        <position position="90"/>
    </location>
</feature>
<reference evidence="1 2" key="1">
    <citation type="submission" date="2021-03" db="EMBL/GenBank/DDBJ databases">
        <title>Whole Genome Sequencing of Mycobacterium tuberculosis clinical isolates from Arunachal Pradesh, India.</title>
        <authorList>
            <person name="Singh S."/>
            <person name="Mudliar S.R."/>
            <person name="Kulsum U."/>
            <person name="Rufai S.B."/>
            <person name="Singh P.K."/>
            <person name="Umpo M."/>
            <person name="Nyori M."/>
        </authorList>
    </citation>
    <scope>NUCLEOTIDE SEQUENCE [LARGE SCALE GENOMIC DNA]</scope>
    <source>
        <strain evidence="1 2">OMICS/BPL/0142/20/SP</strain>
    </source>
</reference>
<feature type="non-terminal residue" evidence="1">
    <location>
        <position position="1"/>
    </location>
</feature>
<comment type="caution">
    <text evidence="1">The sequence shown here is derived from an EMBL/GenBank/DDBJ whole genome shotgun (WGS) entry which is preliminary data.</text>
</comment>
<proteinExistence type="predicted"/>
<dbReference type="AlphaFoldDB" id="A0ABD4Q4I7"/>
<name>A0ABD4Q4I7_MYCTX</name>